<dbReference type="RefSeq" id="WP_167965682.1">
    <property type="nucleotide sequence ID" value="NZ_JAATJJ010000002.1"/>
</dbReference>
<dbReference type="Gene3D" id="2.60.120.10">
    <property type="entry name" value="Jelly Rolls"/>
    <property type="match status" value="1"/>
</dbReference>
<evidence type="ECO:0000313" key="1">
    <source>
        <dbReference type="EMBL" id="NJB72554.1"/>
    </source>
</evidence>
<dbReference type="AlphaFoldDB" id="A0A846R599"/>
<sequence length="129" mass="14818">MKAVELNPPGSFCNWKPSTLEELKNNSIADSFAGANLLFENEYVKLWDITLAPGERLPFSKKNTNYSWTCLSGGQTISHYTDGTIRMYKIEKGETTFFQFKNKHHVSDLENVGKNIVVIHILEYKHEDF</sequence>
<dbReference type="InterPro" id="IPR014710">
    <property type="entry name" value="RmlC-like_jellyroll"/>
</dbReference>
<gene>
    <name evidence="1" type="ORF">GGR42_003045</name>
</gene>
<organism evidence="1 2">
    <name type="scientific">Saonia flava</name>
    <dbReference type="NCBI Taxonomy" id="523696"/>
    <lineage>
        <taxon>Bacteria</taxon>
        <taxon>Pseudomonadati</taxon>
        <taxon>Bacteroidota</taxon>
        <taxon>Flavobacteriia</taxon>
        <taxon>Flavobacteriales</taxon>
        <taxon>Flavobacteriaceae</taxon>
        <taxon>Saonia</taxon>
    </lineage>
</organism>
<proteinExistence type="predicted"/>
<reference evidence="1 2" key="1">
    <citation type="submission" date="2020-03" db="EMBL/GenBank/DDBJ databases">
        <title>Genomic Encyclopedia of Type Strains, Phase IV (KMG-IV): sequencing the most valuable type-strain genomes for metagenomic binning, comparative biology and taxonomic classification.</title>
        <authorList>
            <person name="Goeker M."/>
        </authorList>
    </citation>
    <scope>NUCLEOTIDE SEQUENCE [LARGE SCALE GENOMIC DNA]</scope>
    <source>
        <strain evidence="1 2">DSM 29762</strain>
    </source>
</reference>
<dbReference type="Proteomes" id="UP000590442">
    <property type="component" value="Unassembled WGS sequence"/>
</dbReference>
<comment type="caution">
    <text evidence="1">The sequence shown here is derived from an EMBL/GenBank/DDBJ whole genome shotgun (WGS) entry which is preliminary data.</text>
</comment>
<name>A0A846R599_9FLAO</name>
<accession>A0A846R599</accession>
<dbReference type="EMBL" id="JAATJJ010000002">
    <property type="protein sequence ID" value="NJB72554.1"/>
    <property type="molecule type" value="Genomic_DNA"/>
</dbReference>
<evidence type="ECO:0000313" key="2">
    <source>
        <dbReference type="Proteomes" id="UP000590442"/>
    </source>
</evidence>
<protein>
    <submittedName>
        <fullName evidence="1">Uncharacterized protein</fullName>
    </submittedName>
</protein>
<keyword evidence="2" id="KW-1185">Reference proteome</keyword>